<gene>
    <name evidence="2" type="ORF">S01H1_39828</name>
</gene>
<organism evidence="2">
    <name type="scientific">marine sediment metagenome</name>
    <dbReference type="NCBI Taxonomy" id="412755"/>
    <lineage>
        <taxon>unclassified sequences</taxon>
        <taxon>metagenomes</taxon>
        <taxon>ecological metagenomes</taxon>
    </lineage>
</organism>
<keyword evidence="1" id="KW-0472">Membrane</keyword>
<comment type="caution">
    <text evidence="2">The sequence shown here is derived from an EMBL/GenBank/DDBJ whole genome shotgun (WGS) entry which is preliminary data.</text>
</comment>
<protein>
    <submittedName>
        <fullName evidence="2">Uncharacterized protein</fullName>
    </submittedName>
</protein>
<accession>X0U6A6</accession>
<sequence length="54" mass="6092">MSTESRPDTPAGPNWLARMLTAMGYLLAIPLFPMAIKIVQEYERGVIFRLGRLV</sequence>
<proteinExistence type="predicted"/>
<name>X0U6A6_9ZZZZ</name>
<dbReference type="AlphaFoldDB" id="X0U6A6"/>
<evidence type="ECO:0000313" key="2">
    <source>
        <dbReference type="EMBL" id="GAG01314.1"/>
    </source>
</evidence>
<reference evidence="2" key="1">
    <citation type="journal article" date="2014" name="Front. Microbiol.">
        <title>High frequency of phylogenetically diverse reductive dehalogenase-homologous genes in deep subseafloor sedimentary metagenomes.</title>
        <authorList>
            <person name="Kawai M."/>
            <person name="Futagami T."/>
            <person name="Toyoda A."/>
            <person name="Takaki Y."/>
            <person name="Nishi S."/>
            <person name="Hori S."/>
            <person name="Arai W."/>
            <person name="Tsubouchi T."/>
            <person name="Morono Y."/>
            <person name="Uchiyama I."/>
            <person name="Ito T."/>
            <person name="Fujiyama A."/>
            <person name="Inagaki F."/>
            <person name="Takami H."/>
        </authorList>
    </citation>
    <scope>NUCLEOTIDE SEQUENCE</scope>
    <source>
        <strain evidence="2">Expedition CK06-06</strain>
    </source>
</reference>
<keyword evidence="1" id="KW-0812">Transmembrane</keyword>
<dbReference type="EMBL" id="BARS01025174">
    <property type="protein sequence ID" value="GAG01314.1"/>
    <property type="molecule type" value="Genomic_DNA"/>
</dbReference>
<evidence type="ECO:0000256" key="1">
    <source>
        <dbReference type="SAM" id="Phobius"/>
    </source>
</evidence>
<keyword evidence="1" id="KW-1133">Transmembrane helix</keyword>
<feature type="transmembrane region" description="Helical" evidence="1">
    <location>
        <begin position="15"/>
        <end position="36"/>
    </location>
</feature>
<feature type="non-terminal residue" evidence="2">
    <location>
        <position position="54"/>
    </location>
</feature>